<feature type="domain" description="Gamma tubulin complex component C-terminal" evidence="7">
    <location>
        <begin position="527"/>
        <end position="877"/>
    </location>
</feature>
<dbReference type="InterPro" id="IPR041470">
    <property type="entry name" value="GCP_N"/>
</dbReference>
<evidence type="ECO:0000256" key="6">
    <source>
        <dbReference type="SAM" id="MobiDB-lite"/>
    </source>
</evidence>
<feature type="region of interest" description="Disordered" evidence="6">
    <location>
        <begin position="1"/>
        <end position="37"/>
    </location>
</feature>
<keyword evidence="4" id="KW-0493">Microtubule</keyword>
<dbReference type="GO" id="GO:0031122">
    <property type="term" value="P:cytoplasmic microtubule organization"/>
    <property type="evidence" value="ECO:0007669"/>
    <property type="project" value="TreeGrafter"/>
</dbReference>
<sequence>MSRSQQERVENALQSLLERTVPPQQPGEDEDSADQRWEDANQIATNLIDEGEHEPLPVDDVNQAADLIKRKLVRDGDAVLATSFSNLYSRLLSQPVLNNKWAILYFLLRVGEDESLKAGANSGCPQERASSQPRLHGDQDADGEERETEPDEQHEEHHEIFNDAFARNGLPRQQRPQLPEQQEVEATVRDRERPVPRRPTTQERMNGTSQSQSPAKNTSGTLKPAESALLRDLPYTLQGLSSTHLPFADRKSIKLPITLPVPIIALLHQLAEPSLLYRSLSDFVDSNEGGLVGQSLRSAIGQELRSYLSLVATLEGQIRRALVELDSETPDGGLGKAGVTLKRCVVWTREATLGLRLMSMIVESAKAKKGGELISLIHGFSSQHGDPFVHNFAEKLLMQVTRPFYHMLRAWIYDGELEDPYREFFVVANPDEEGGATSVWEQKYSLQETMIPTIMSSDFANRVYLIGKSLNFIQYACGDSAWVESYSKSASKELKYGDTADLFASIDEAYKAVMARLMDLLETKFALSTHLKAMKKYLLLGQGDFIALLMESLSQNLDRPANSQYRHTLTAQLEHAIRNSNAQHDNADVLRRLDARMLELSHGEIGWDVFTLEYRVDSPLDVIVTPWAGRQYLKVFNFLWRVKRVEFALSTTWRRLQTGARGVLAAVGDKLASDWKLARGRLAEMIHFVDQLQYYVLFEVIEKGWADLQRNMTKPDATLDTLINAHTEYLRNITRKGLLGASGMVGLDFTTQLHELFKLMLAYRDVLDSLYSYSVAEFTRRQDMAAKIETRSRAGRWGITEADEESEPSPLFPTASKTTRERGIDGERNMLDSLRQRLKSLEGDFKAKVNVLLGDLAYQPDSDMRFLAIAMNFNEVYAPVKRSRRKDKG</sequence>
<dbReference type="GO" id="GO:0007020">
    <property type="term" value="P:microtubule nucleation"/>
    <property type="evidence" value="ECO:0007669"/>
    <property type="project" value="InterPro"/>
</dbReference>
<evidence type="ECO:0000259" key="7">
    <source>
        <dbReference type="Pfam" id="PF04130"/>
    </source>
</evidence>
<dbReference type="InterPro" id="IPR042241">
    <property type="entry name" value="GCP_C_sf"/>
</dbReference>
<feature type="compositionally biased region" description="Polar residues" evidence="6">
    <location>
        <begin position="205"/>
        <end position="221"/>
    </location>
</feature>
<proteinExistence type="inferred from homology"/>
<dbReference type="GO" id="GO:0051321">
    <property type="term" value="P:meiotic cell cycle"/>
    <property type="evidence" value="ECO:0007669"/>
    <property type="project" value="TreeGrafter"/>
</dbReference>
<dbReference type="EMBL" id="ML992665">
    <property type="protein sequence ID" value="KAF2215555.1"/>
    <property type="molecule type" value="Genomic_DNA"/>
</dbReference>
<feature type="compositionally biased region" description="Basic and acidic residues" evidence="6">
    <location>
        <begin position="1"/>
        <end position="10"/>
    </location>
</feature>
<feature type="region of interest" description="Disordered" evidence="6">
    <location>
        <begin position="173"/>
        <end position="222"/>
    </location>
</feature>
<dbReference type="GO" id="GO:0000922">
    <property type="term" value="C:spindle pole"/>
    <property type="evidence" value="ECO:0007669"/>
    <property type="project" value="InterPro"/>
</dbReference>
<dbReference type="PANTHER" id="PTHR19302">
    <property type="entry name" value="GAMMA TUBULIN COMPLEX PROTEIN"/>
    <property type="match status" value="1"/>
</dbReference>
<keyword evidence="5" id="KW-0206">Cytoskeleton</keyword>
<feature type="region of interest" description="Disordered" evidence="6">
    <location>
        <begin position="799"/>
        <end position="825"/>
    </location>
</feature>
<dbReference type="AlphaFoldDB" id="A0A6A6FQ01"/>
<dbReference type="GO" id="GO:0044732">
    <property type="term" value="C:mitotic spindle pole body"/>
    <property type="evidence" value="ECO:0007669"/>
    <property type="project" value="TreeGrafter"/>
</dbReference>
<keyword evidence="10" id="KW-1185">Reference proteome</keyword>
<feature type="compositionally biased region" description="Basic and acidic residues" evidence="6">
    <location>
        <begin position="186"/>
        <end position="195"/>
    </location>
</feature>
<dbReference type="PANTHER" id="PTHR19302:SF14">
    <property type="entry name" value="GAMMA-TUBULIN COMPLEX COMPONENT 3"/>
    <property type="match status" value="1"/>
</dbReference>
<dbReference type="InterPro" id="IPR040457">
    <property type="entry name" value="GCP_C"/>
</dbReference>
<dbReference type="Pfam" id="PF04130">
    <property type="entry name" value="GCP_C_terminal"/>
    <property type="match status" value="1"/>
</dbReference>
<dbReference type="GO" id="GO:0051011">
    <property type="term" value="F:microtubule minus-end binding"/>
    <property type="evidence" value="ECO:0007669"/>
    <property type="project" value="TreeGrafter"/>
</dbReference>
<dbReference type="GO" id="GO:0043015">
    <property type="term" value="F:gamma-tubulin binding"/>
    <property type="evidence" value="ECO:0007669"/>
    <property type="project" value="InterPro"/>
</dbReference>
<evidence type="ECO:0000259" key="8">
    <source>
        <dbReference type="Pfam" id="PF17681"/>
    </source>
</evidence>
<evidence type="ECO:0000313" key="9">
    <source>
        <dbReference type="EMBL" id="KAF2215555.1"/>
    </source>
</evidence>
<dbReference type="InterPro" id="IPR007259">
    <property type="entry name" value="GCP"/>
</dbReference>
<evidence type="ECO:0000256" key="4">
    <source>
        <dbReference type="ARBA" id="ARBA00022701"/>
    </source>
</evidence>
<accession>A0A6A6FQ01</accession>
<dbReference type="Gene3D" id="1.20.120.1900">
    <property type="entry name" value="Gamma-tubulin complex, C-terminal domain"/>
    <property type="match status" value="1"/>
</dbReference>
<comment type="similarity">
    <text evidence="2">Belongs to the TUBGCP family.</text>
</comment>
<dbReference type="GO" id="GO:0051225">
    <property type="term" value="P:spindle assembly"/>
    <property type="evidence" value="ECO:0007669"/>
    <property type="project" value="TreeGrafter"/>
</dbReference>
<dbReference type="Proteomes" id="UP000799539">
    <property type="component" value="Unassembled WGS sequence"/>
</dbReference>
<evidence type="ECO:0000256" key="2">
    <source>
        <dbReference type="ARBA" id="ARBA00010337"/>
    </source>
</evidence>
<protein>
    <submittedName>
        <fullName evidence="9">Uncharacterized protein</fullName>
    </submittedName>
</protein>
<feature type="compositionally biased region" description="Acidic residues" evidence="6">
    <location>
        <begin position="140"/>
        <end position="153"/>
    </location>
</feature>
<organism evidence="9 10">
    <name type="scientific">Cercospora zeae-maydis SCOH1-5</name>
    <dbReference type="NCBI Taxonomy" id="717836"/>
    <lineage>
        <taxon>Eukaryota</taxon>
        <taxon>Fungi</taxon>
        <taxon>Dikarya</taxon>
        <taxon>Ascomycota</taxon>
        <taxon>Pezizomycotina</taxon>
        <taxon>Dothideomycetes</taxon>
        <taxon>Dothideomycetidae</taxon>
        <taxon>Mycosphaerellales</taxon>
        <taxon>Mycosphaerellaceae</taxon>
        <taxon>Cercospora</taxon>
    </lineage>
</organism>
<name>A0A6A6FQ01_9PEZI</name>
<evidence type="ECO:0000256" key="1">
    <source>
        <dbReference type="ARBA" id="ARBA00004245"/>
    </source>
</evidence>
<evidence type="ECO:0000313" key="10">
    <source>
        <dbReference type="Proteomes" id="UP000799539"/>
    </source>
</evidence>
<dbReference type="GO" id="GO:0000930">
    <property type="term" value="C:gamma-tubulin complex"/>
    <property type="evidence" value="ECO:0007669"/>
    <property type="project" value="TreeGrafter"/>
</dbReference>
<dbReference type="GO" id="GO:0005874">
    <property type="term" value="C:microtubule"/>
    <property type="evidence" value="ECO:0007669"/>
    <property type="project" value="UniProtKB-KW"/>
</dbReference>
<reference evidence="9" key="1">
    <citation type="journal article" date="2020" name="Stud. Mycol.">
        <title>101 Dothideomycetes genomes: a test case for predicting lifestyles and emergence of pathogens.</title>
        <authorList>
            <person name="Haridas S."/>
            <person name="Albert R."/>
            <person name="Binder M."/>
            <person name="Bloem J."/>
            <person name="Labutti K."/>
            <person name="Salamov A."/>
            <person name="Andreopoulos B."/>
            <person name="Baker S."/>
            <person name="Barry K."/>
            <person name="Bills G."/>
            <person name="Bluhm B."/>
            <person name="Cannon C."/>
            <person name="Castanera R."/>
            <person name="Culley D."/>
            <person name="Daum C."/>
            <person name="Ezra D."/>
            <person name="Gonzalez J."/>
            <person name="Henrissat B."/>
            <person name="Kuo A."/>
            <person name="Liang C."/>
            <person name="Lipzen A."/>
            <person name="Lutzoni F."/>
            <person name="Magnuson J."/>
            <person name="Mondo S."/>
            <person name="Nolan M."/>
            <person name="Ohm R."/>
            <person name="Pangilinan J."/>
            <person name="Park H.-J."/>
            <person name="Ramirez L."/>
            <person name="Alfaro M."/>
            <person name="Sun H."/>
            <person name="Tritt A."/>
            <person name="Yoshinaga Y."/>
            <person name="Zwiers L.-H."/>
            <person name="Turgeon B."/>
            <person name="Goodwin S."/>
            <person name="Spatafora J."/>
            <person name="Crous P."/>
            <person name="Grigoriev I."/>
        </authorList>
    </citation>
    <scope>NUCLEOTIDE SEQUENCE</scope>
    <source>
        <strain evidence="9">SCOH1-5</strain>
    </source>
</reference>
<dbReference type="Pfam" id="PF17681">
    <property type="entry name" value="GCP_N_terminal"/>
    <property type="match status" value="1"/>
</dbReference>
<feature type="domain" description="Gamma tubulin complex component protein N-terminal" evidence="8">
    <location>
        <begin position="230"/>
        <end position="524"/>
    </location>
</feature>
<comment type="subcellular location">
    <subcellularLocation>
        <location evidence="1">Cytoplasm</location>
        <location evidence="1">Cytoskeleton</location>
    </subcellularLocation>
</comment>
<dbReference type="GO" id="GO:0000278">
    <property type="term" value="P:mitotic cell cycle"/>
    <property type="evidence" value="ECO:0007669"/>
    <property type="project" value="TreeGrafter"/>
</dbReference>
<gene>
    <name evidence="9" type="ORF">CERZMDRAFT_34649</name>
</gene>
<evidence type="ECO:0000256" key="3">
    <source>
        <dbReference type="ARBA" id="ARBA00022490"/>
    </source>
</evidence>
<feature type="region of interest" description="Disordered" evidence="6">
    <location>
        <begin position="117"/>
        <end position="157"/>
    </location>
</feature>
<evidence type="ECO:0000256" key="5">
    <source>
        <dbReference type="ARBA" id="ARBA00023212"/>
    </source>
</evidence>
<dbReference type="OrthoDB" id="5860513at2759"/>
<keyword evidence="3" id="KW-0963">Cytoplasm</keyword>